<evidence type="ECO:0000313" key="2">
    <source>
        <dbReference type="Proteomes" id="UP000178681"/>
    </source>
</evidence>
<evidence type="ECO:0008006" key="3">
    <source>
        <dbReference type="Google" id="ProtNLM"/>
    </source>
</evidence>
<sequence length="67" mass="7682">MIKMKDKANAISHLKTHQAYPATRDQLVAECDNLSDFSLEDKEWFKANLPEGTYKSAEEVIKVLELK</sequence>
<name>A0A1F5Z147_9BACT</name>
<proteinExistence type="predicted"/>
<dbReference type="Proteomes" id="UP000178681">
    <property type="component" value="Unassembled WGS sequence"/>
</dbReference>
<dbReference type="EMBL" id="MFJG01000025">
    <property type="protein sequence ID" value="OGG06189.1"/>
    <property type="molecule type" value="Genomic_DNA"/>
</dbReference>
<organism evidence="1 2">
    <name type="scientific">Candidatus Gottesmanbacteria bacterium RIFCSPHIGHO2_01_FULL_42_12</name>
    <dbReference type="NCBI Taxonomy" id="1798377"/>
    <lineage>
        <taxon>Bacteria</taxon>
        <taxon>Candidatus Gottesmaniibacteriota</taxon>
    </lineage>
</organism>
<dbReference type="STRING" id="1798377.A2872_04440"/>
<accession>A0A1F5Z147</accession>
<reference evidence="1 2" key="1">
    <citation type="journal article" date="2016" name="Nat. Commun.">
        <title>Thousands of microbial genomes shed light on interconnected biogeochemical processes in an aquifer system.</title>
        <authorList>
            <person name="Anantharaman K."/>
            <person name="Brown C.T."/>
            <person name="Hug L.A."/>
            <person name="Sharon I."/>
            <person name="Castelle C.J."/>
            <person name="Probst A.J."/>
            <person name="Thomas B.C."/>
            <person name="Singh A."/>
            <person name="Wilkins M.J."/>
            <person name="Karaoz U."/>
            <person name="Brodie E.L."/>
            <person name="Williams K.H."/>
            <person name="Hubbard S.S."/>
            <person name="Banfield J.F."/>
        </authorList>
    </citation>
    <scope>NUCLEOTIDE SEQUENCE [LARGE SCALE GENOMIC DNA]</scope>
</reference>
<evidence type="ECO:0000313" key="1">
    <source>
        <dbReference type="EMBL" id="OGG06189.1"/>
    </source>
</evidence>
<protein>
    <recommendedName>
        <fullName evidence="3">DUF2795 domain-containing protein</fullName>
    </recommendedName>
</protein>
<dbReference type="AlphaFoldDB" id="A0A1F5Z147"/>
<gene>
    <name evidence="1" type="ORF">A2872_04440</name>
</gene>
<comment type="caution">
    <text evidence="1">The sequence shown here is derived from an EMBL/GenBank/DDBJ whole genome shotgun (WGS) entry which is preliminary data.</text>
</comment>